<dbReference type="GO" id="GO:0031956">
    <property type="term" value="F:medium-chain fatty acid-CoA ligase activity"/>
    <property type="evidence" value="ECO:0007669"/>
    <property type="project" value="TreeGrafter"/>
</dbReference>
<dbReference type="InterPro" id="IPR000873">
    <property type="entry name" value="AMP-dep_synth/lig_dom"/>
</dbReference>
<name>A0A5B2XSG8_9PSEU</name>
<dbReference type="InterPro" id="IPR042099">
    <property type="entry name" value="ANL_N_sf"/>
</dbReference>
<reference evidence="5 6" key="2">
    <citation type="submission" date="2019-09" db="EMBL/GenBank/DDBJ databases">
        <authorList>
            <person name="Jin C."/>
        </authorList>
    </citation>
    <scope>NUCLEOTIDE SEQUENCE [LARGE SCALE GENOMIC DNA]</scope>
    <source>
        <strain evidence="5 6">AN110305</strain>
    </source>
</reference>
<accession>A0A5B2XSG8</accession>
<evidence type="ECO:0000313" key="5">
    <source>
        <dbReference type="EMBL" id="KAA2265799.1"/>
    </source>
</evidence>
<evidence type="ECO:0000256" key="2">
    <source>
        <dbReference type="ARBA" id="ARBA00022598"/>
    </source>
</evidence>
<evidence type="ECO:0000313" key="6">
    <source>
        <dbReference type="Proteomes" id="UP000323454"/>
    </source>
</evidence>
<dbReference type="Proteomes" id="UP000323454">
    <property type="component" value="Unassembled WGS sequence"/>
</dbReference>
<dbReference type="Gene3D" id="3.40.50.12780">
    <property type="entry name" value="N-terminal domain of ligase-like"/>
    <property type="match status" value="1"/>
</dbReference>
<keyword evidence="6" id="KW-1185">Reference proteome</keyword>
<dbReference type="InterPro" id="IPR045851">
    <property type="entry name" value="AMP-bd_C_sf"/>
</dbReference>
<organism evidence="5 6">
    <name type="scientific">Solihabitans fulvus</name>
    <dbReference type="NCBI Taxonomy" id="1892852"/>
    <lineage>
        <taxon>Bacteria</taxon>
        <taxon>Bacillati</taxon>
        <taxon>Actinomycetota</taxon>
        <taxon>Actinomycetes</taxon>
        <taxon>Pseudonocardiales</taxon>
        <taxon>Pseudonocardiaceae</taxon>
        <taxon>Solihabitans</taxon>
    </lineage>
</organism>
<dbReference type="Gene3D" id="3.30.300.30">
    <property type="match status" value="1"/>
</dbReference>
<protein>
    <submittedName>
        <fullName evidence="5">AMP-binding protein</fullName>
    </submittedName>
</protein>
<dbReference type="EMBL" id="VUOB01000005">
    <property type="protein sequence ID" value="KAA2265799.1"/>
    <property type="molecule type" value="Genomic_DNA"/>
</dbReference>
<keyword evidence="2" id="KW-0436">Ligase</keyword>
<dbReference type="RefSeq" id="WP_149848084.1">
    <property type="nucleotide sequence ID" value="NZ_VUOB01000005.1"/>
</dbReference>
<dbReference type="SUPFAM" id="SSF56801">
    <property type="entry name" value="Acetyl-CoA synthetase-like"/>
    <property type="match status" value="1"/>
</dbReference>
<sequence>MFEYLLDLVDGPVAATAFHLGAEPADRVDRGEFAADIVRLAVDLPTPGGPGDGAAWVAVRDRYLFAVATIAALRGRSAALVERDGPLATFDALAAACPPALVLCDDPDSGASRWAVARGVRVHVLTGARDGDRPVGRLSGSAVAGTVLHFFSSGTTGPVKCVGVNRAHLSAAISGVIGRLSLTAEDISLSIAPLTHTLGFVTGVLAALGAGGAVAFADPGRARQLREIVTDVGPSWCAASPSGHALVHTLVHDGGLRWRALRFLRASAGPLPDELVDDVERHFGVPLINAYAMTEAPGEIASQDLVGVRRLGTVGRPSLCEVDVRGAGGSAPAAGGGEVWIRGPNVATAARAGDWVRTGDVGLLDDAGFLRLTGRIHDVINQGGLKVWPPEVEAAARLHPSVRAAVAFPIPHKGLGETVGLAVVPRAGEVVERSSVRRLLMAELPREKWPSTIVICDRVPLNGRGKIDRRGLSSALRLDPLT</sequence>
<dbReference type="Pfam" id="PF13193">
    <property type="entry name" value="AMP-binding_C"/>
    <property type="match status" value="1"/>
</dbReference>
<feature type="domain" description="AMP-dependent synthetase/ligase" evidence="3">
    <location>
        <begin position="149"/>
        <end position="347"/>
    </location>
</feature>
<gene>
    <name evidence="5" type="ORF">F0L68_04375</name>
</gene>
<dbReference type="PANTHER" id="PTHR43201">
    <property type="entry name" value="ACYL-COA SYNTHETASE"/>
    <property type="match status" value="1"/>
</dbReference>
<dbReference type="Pfam" id="PF00501">
    <property type="entry name" value="AMP-binding"/>
    <property type="match status" value="1"/>
</dbReference>
<evidence type="ECO:0000256" key="1">
    <source>
        <dbReference type="ARBA" id="ARBA00006432"/>
    </source>
</evidence>
<dbReference type="OrthoDB" id="3592722at2"/>
<comment type="caution">
    <text evidence="5">The sequence shown here is derived from an EMBL/GenBank/DDBJ whole genome shotgun (WGS) entry which is preliminary data.</text>
</comment>
<evidence type="ECO:0000259" key="3">
    <source>
        <dbReference type="Pfam" id="PF00501"/>
    </source>
</evidence>
<comment type="similarity">
    <text evidence="1">Belongs to the ATP-dependent AMP-binding enzyme family.</text>
</comment>
<dbReference type="AlphaFoldDB" id="A0A5B2XSG8"/>
<feature type="domain" description="AMP-binding enzyme C-terminal" evidence="4">
    <location>
        <begin position="391"/>
        <end position="466"/>
    </location>
</feature>
<dbReference type="GO" id="GO:0006631">
    <property type="term" value="P:fatty acid metabolic process"/>
    <property type="evidence" value="ECO:0007669"/>
    <property type="project" value="TreeGrafter"/>
</dbReference>
<reference evidence="5 6" key="1">
    <citation type="submission" date="2019-09" db="EMBL/GenBank/DDBJ databases">
        <title>Goodfellowia gen. nov., a new genus of the Pseudonocardineae related to Actinoalloteichus, containing Goodfellowia coeruleoviolacea gen. nov., comb. nov. gen. nov., comb. nov.</title>
        <authorList>
            <person name="Labeda D."/>
        </authorList>
    </citation>
    <scope>NUCLEOTIDE SEQUENCE [LARGE SCALE GENOMIC DNA]</scope>
    <source>
        <strain evidence="5 6">AN110305</strain>
    </source>
</reference>
<dbReference type="PANTHER" id="PTHR43201:SF5">
    <property type="entry name" value="MEDIUM-CHAIN ACYL-COA LIGASE ACSF2, MITOCHONDRIAL"/>
    <property type="match status" value="1"/>
</dbReference>
<dbReference type="InterPro" id="IPR025110">
    <property type="entry name" value="AMP-bd_C"/>
</dbReference>
<evidence type="ECO:0000259" key="4">
    <source>
        <dbReference type="Pfam" id="PF13193"/>
    </source>
</evidence>
<proteinExistence type="inferred from homology"/>